<dbReference type="GO" id="GO:0006281">
    <property type="term" value="P:DNA repair"/>
    <property type="evidence" value="ECO:0007669"/>
    <property type="project" value="InterPro"/>
</dbReference>
<evidence type="ECO:0000256" key="2">
    <source>
        <dbReference type="ARBA" id="ARBA00022763"/>
    </source>
</evidence>
<keyword evidence="7" id="KW-0234">DNA repair</keyword>
<evidence type="ECO:0000256" key="1">
    <source>
        <dbReference type="ARBA" id="ARBA00022741"/>
    </source>
</evidence>
<name>A0A6C0KS35_9ZZZZ</name>
<dbReference type="CDD" id="cd18809">
    <property type="entry name" value="SF1_C_RecD"/>
    <property type="match status" value="1"/>
</dbReference>
<keyword evidence="4" id="KW-0347">Helicase</keyword>
<dbReference type="CDD" id="cd18037">
    <property type="entry name" value="DEXSc_Pif1_like"/>
    <property type="match status" value="1"/>
</dbReference>
<dbReference type="Pfam" id="PF21530">
    <property type="entry name" value="Pif1_2B_dom"/>
    <property type="match status" value="1"/>
</dbReference>
<dbReference type="InterPro" id="IPR051055">
    <property type="entry name" value="PIF1_helicase"/>
</dbReference>
<organism evidence="10">
    <name type="scientific">viral metagenome</name>
    <dbReference type="NCBI Taxonomy" id="1070528"/>
    <lineage>
        <taxon>unclassified sequences</taxon>
        <taxon>metagenomes</taxon>
        <taxon>organismal metagenomes</taxon>
    </lineage>
</organism>
<dbReference type="SUPFAM" id="SSF52540">
    <property type="entry name" value="P-loop containing nucleoside triphosphate hydrolases"/>
    <property type="match status" value="2"/>
</dbReference>
<dbReference type="InterPro" id="IPR003593">
    <property type="entry name" value="AAA+_ATPase"/>
</dbReference>
<keyword evidence="6" id="KW-0238">DNA-binding</keyword>
<protein>
    <recommendedName>
        <fullName evidence="9">AAA+ ATPase domain-containing protein</fullName>
    </recommendedName>
</protein>
<dbReference type="GO" id="GO:0000723">
    <property type="term" value="P:telomere maintenance"/>
    <property type="evidence" value="ECO:0007669"/>
    <property type="project" value="InterPro"/>
</dbReference>
<accession>A0A6C0KS35</accession>
<evidence type="ECO:0000256" key="8">
    <source>
        <dbReference type="ARBA" id="ARBA00023235"/>
    </source>
</evidence>
<reference evidence="10" key="1">
    <citation type="journal article" date="2020" name="Nature">
        <title>Giant virus diversity and host interactions through global metagenomics.</title>
        <authorList>
            <person name="Schulz F."/>
            <person name="Roux S."/>
            <person name="Paez-Espino D."/>
            <person name="Jungbluth S."/>
            <person name="Walsh D.A."/>
            <person name="Denef V.J."/>
            <person name="McMahon K.D."/>
            <person name="Konstantinidis K.T."/>
            <person name="Eloe-Fadrosh E.A."/>
            <person name="Kyrpides N.C."/>
            <person name="Woyke T."/>
        </authorList>
    </citation>
    <scope>NUCLEOTIDE SEQUENCE</scope>
    <source>
        <strain evidence="10">GVMAG-S-3300013014-104</strain>
    </source>
</reference>
<dbReference type="Gene3D" id="3.40.50.300">
    <property type="entry name" value="P-loop containing nucleotide triphosphate hydrolases"/>
    <property type="match status" value="1"/>
</dbReference>
<sequence length="466" mass="52914">MEYSKEQTNAYNKYIEGKNIFITGPGGTGKTALIRNIYKDAIKKCLNIQVCALTGCAAVLLECKAKTIHSWANIGLGNGSIESIVAKIIKNRFAKSIWKSVDILIIDEVSMMSKKIFELLDAIGKILRKNSKPFGGIQLIFSGDFYQLPPVGNKDELETTQFCFESLFWFETFKKPDHVILTHIFRQNDPVYQRILNQIREGRLKQSSNEILLHNVGKEFNDEIQIRPTKLFPTRSQVDNINRLEMVKLDSKEYEYNVKFHIDLEMSLTERSIRLGFSKEQIESELLYLKGNLRADETVRLKIGSQVMCIVNIDLSNGDILCNGAQGIVIDVNGQGYPIVKYKNGYQMAMLPHIWPSEFIPGIGVSQVPLILAWALTIHKSQGATMDIAEVDVGSGIFECGQTYVALSRVKSLEGLYLTSFDYTRIRVNNKVQEFYEDLKKIEETNETSHLKEIVELNETKEIVES</sequence>
<dbReference type="InterPro" id="IPR010285">
    <property type="entry name" value="DNA_helicase_pif1-like_DEAD"/>
</dbReference>
<dbReference type="InterPro" id="IPR049163">
    <property type="entry name" value="Pif1-like_2B_dom"/>
</dbReference>
<keyword evidence="5" id="KW-0067">ATP-binding</keyword>
<keyword evidence="8" id="KW-0413">Isomerase</keyword>
<proteinExistence type="predicted"/>
<dbReference type="Pfam" id="PF05970">
    <property type="entry name" value="PIF1"/>
    <property type="match status" value="1"/>
</dbReference>
<dbReference type="GO" id="GO:0003678">
    <property type="term" value="F:DNA helicase activity"/>
    <property type="evidence" value="ECO:0007669"/>
    <property type="project" value="InterPro"/>
</dbReference>
<feature type="domain" description="AAA+ ATPase" evidence="9">
    <location>
        <begin position="16"/>
        <end position="168"/>
    </location>
</feature>
<keyword evidence="2" id="KW-0227">DNA damage</keyword>
<dbReference type="PANTHER" id="PTHR47642:SF5">
    <property type="entry name" value="ATP-DEPENDENT DNA HELICASE"/>
    <property type="match status" value="1"/>
</dbReference>
<dbReference type="PANTHER" id="PTHR47642">
    <property type="entry name" value="ATP-DEPENDENT DNA HELICASE"/>
    <property type="match status" value="1"/>
</dbReference>
<evidence type="ECO:0000256" key="5">
    <source>
        <dbReference type="ARBA" id="ARBA00022840"/>
    </source>
</evidence>
<evidence type="ECO:0000313" key="10">
    <source>
        <dbReference type="EMBL" id="QHU19234.1"/>
    </source>
</evidence>
<evidence type="ECO:0000256" key="6">
    <source>
        <dbReference type="ARBA" id="ARBA00023125"/>
    </source>
</evidence>
<dbReference type="AlphaFoldDB" id="A0A6C0KS35"/>
<dbReference type="SMART" id="SM00382">
    <property type="entry name" value="AAA"/>
    <property type="match status" value="1"/>
</dbReference>
<keyword evidence="3" id="KW-0378">Hydrolase</keyword>
<keyword evidence="1" id="KW-0547">Nucleotide-binding</keyword>
<evidence type="ECO:0000256" key="4">
    <source>
        <dbReference type="ARBA" id="ARBA00022806"/>
    </source>
</evidence>
<dbReference type="EMBL" id="MN740946">
    <property type="protein sequence ID" value="QHU19234.1"/>
    <property type="molecule type" value="Genomic_DNA"/>
</dbReference>
<evidence type="ECO:0000256" key="7">
    <source>
        <dbReference type="ARBA" id="ARBA00023204"/>
    </source>
</evidence>
<dbReference type="InterPro" id="IPR027417">
    <property type="entry name" value="P-loop_NTPase"/>
</dbReference>
<evidence type="ECO:0000259" key="9">
    <source>
        <dbReference type="SMART" id="SM00382"/>
    </source>
</evidence>
<evidence type="ECO:0000256" key="3">
    <source>
        <dbReference type="ARBA" id="ARBA00022801"/>
    </source>
</evidence>